<keyword evidence="1" id="KW-0812">Transmembrane</keyword>
<keyword evidence="1" id="KW-0472">Membrane</keyword>
<protein>
    <submittedName>
        <fullName evidence="3">Uncharacterized protein</fullName>
    </submittedName>
</protein>
<proteinExistence type="predicted"/>
<evidence type="ECO:0000313" key="3">
    <source>
        <dbReference type="WBParaSite" id="Minc3s01115g20859"/>
    </source>
</evidence>
<evidence type="ECO:0000313" key="2">
    <source>
        <dbReference type="Proteomes" id="UP000887563"/>
    </source>
</evidence>
<accession>A0A914M0F4</accession>
<feature type="transmembrane region" description="Helical" evidence="1">
    <location>
        <begin position="20"/>
        <end position="41"/>
    </location>
</feature>
<dbReference type="AlphaFoldDB" id="A0A914M0F4"/>
<dbReference type="WBParaSite" id="Minc3s01115g20859">
    <property type="protein sequence ID" value="Minc3s01115g20859"/>
    <property type="gene ID" value="Minc3s01115g20859"/>
</dbReference>
<keyword evidence="2" id="KW-1185">Reference proteome</keyword>
<reference evidence="3" key="1">
    <citation type="submission" date="2022-11" db="UniProtKB">
        <authorList>
            <consortium name="WormBaseParasite"/>
        </authorList>
    </citation>
    <scope>IDENTIFICATION</scope>
</reference>
<keyword evidence="1" id="KW-1133">Transmembrane helix</keyword>
<name>A0A914M0F4_MELIC</name>
<dbReference type="Proteomes" id="UP000887563">
    <property type="component" value="Unplaced"/>
</dbReference>
<evidence type="ECO:0000256" key="1">
    <source>
        <dbReference type="SAM" id="Phobius"/>
    </source>
</evidence>
<organism evidence="2 3">
    <name type="scientific">Meloidogyne incognita</name>
    <name type="common">Southern root-knot nematode worm</name>
    <name type="synonym">Oxyuris incognita</name>
    <dbReference type="NCBI Taxonomy" id="6306"/>
    <lineage>
        <taxon>Eukaryota</taxon>
        <taxon>Metazoa</taxon>
        <taxon>Ecdysozoa</taxon>
        <taxon>Nematoda</taxon>
        <taxon>Chromadorea</taxon>
        <taxon>Rhabditida</taxon>
        <taxon>Tylenchina</taxon>
        <taxon>Tylenchomorpha</taxon>
        <taxon>Tylenchoidea</taxon>
        <taxon>Meloidogynidae</taxon>
        <taxon>Meloidogyninae</taxon>
        <taxon>Meloidogyne</taxon>
        <taxon>Meloidogyne incognita group</taxon>
    </lineage>
</organism>
<sequence length="107" mass="12639">MFDNDTQKLNNYKSVLYEQIIEHISTSTNCSMVPVIILNFFNPKKFKLSKRAEKVETKKSNGVKYTNYQIANIQNPKVKFLFCNEERNSDDYGFDVEIKIIKEFEKI</sequence>